<evidence type="ECO:0000313" key="2">
    <source>
        <dbReference type="EMBL" id="KAK1117319.1"/>
    </source>
</evidence>
<dbReference type="EMBL" id="JAHYIQ010000052">
    <property type="protein sequence ID" value="KAK1117319.1"/>
    <property type="molecule type" value="Genomic_DNA"/>
</dbReference>
<dbReference type="AlphaFoldDB" id="A0AA40KEF1"/>
<keyword evidence="3" id="KW-1185">Reference proteome</keyword>
<name>A0AA40KEF1_9HYME</name>
<sequence length="109" mass="12712">MEFKEFSTDENVALAKRVPKRMEKRSDGESSDTDRFLVRRKKKPAPDTTDDEFIKPIQKPKKIITTVTETDQTANMRTYKKFALYCNSLTVQQISDKNLHIIKERVNGM</sequence>
<feature type="compositionally biased region" description="Basic and acidic residues" evidence="1">
    <location>
        <begin position="20"/>
        <end position="37"/>
    </location>
</feature>
<reference evidence="2" key="1">
    <citation type="submission" date="2021-10" db="EMBL/GenBank/DDBJ databases">
        <title>Melipona bicolor Genome sequencing and assembly.</title>
        <authorList>
            <person name="Araujo N.S."/>
            <person name="Arias M.C."/>
        </authorList>
    </citation>
    <scope>NUCLEOTIDE SEQUENCE</scope>
    <source>
        <strain evidence="2">USP_2M_L1-L4_2017</strain>
        <tissue evidence="2">Whole body</tissue>
    </source>
</reference>
<evidence type="ECO:0000256" key="1">
    <source>
        <dbReference type="SAM" id="MobiDB-lite"/>
    </source>
</evidence>
<gene>
    <name evidence="2" type="ORF">K0M31_016693</name>
</gene>
<organism evidence="2 3">
    <name type="scientific">Melipona bicolor</name>
    <dbReference type="NCBI Taxonomy" id="60889"/>
    <lineage>
        <taxon>Eukaryota</taxon>
        <taxon>Metazoa</taxon>
        <taxon>Ecdysozoa</taxon>
        <taxon>Arthropoda</taxon>
        <taxon>Hexapoda</taxon>
        <taxon>Insecta</taxon>
        <taxon>Pterygota</taxon>
        <taxon>Neoptera</taxon>
        <taxon>Endopterygota</taxon>
        <taxon>Hymenoptera</taxon>
        <taxon>Apocrita</taxon>
        <taxon>Aculeata</taxon>
        <taxon>Apoidea</taxon>
        <taxon>Anthophila</taxon>
        <taxon>Apidae</taxon>
        <taxon>Melipona</taxon>
    </lineage>
</organism>
<dbReference type="Proteomes" id="UP001177670">
    <property type="component" value="Unassembled WGS sequence"/>
</dbReference>
<proteinExistence type="predicted"/>
<protein>
    <submittedName>
        <fullName evidence="2">Uncharacterized protein</fullName>
    </submittedName>
</protein>
<evidence type="ECO:0000313" key="3">
    <source>
        <dbReference type="Proteomes" id="UP001177670"/>
    </source>
</evidence>
<comment type="caution">
    <text evidence="2">The sequence shown here is derived from an EMBL/GenBank/DDBJ whole genome shotgun (WGS) entry which is preliminary data.</text>
</comment>
<feature type="region of interest" description="Disordered" evidence="1">
    <location>
        <begin position="1"/>
        <end position="53"/>
    </location>
</feature>
<accession>A0AA40KEF1</accession>